<dbReference type="SUPFAM" id="SSF46565">
    <property type="entry name" value="Chaperone J-domain"/>
    <property type="match status" value="1"/>
</dbReference>
<dbReference type="GO" id="GO:0006614">
    <property type="term" value="P:SRP-dependent cotranslational protein targeting to membrane"/>
    <property type="evidence" value="ECO:0007669"/>
    <property type="project" value="TreeGrafter"/>
</dbReference>
<protein>
    <recommendedName>
        <fullName evidence="2">J domain-containing protein</fullName>
    </recommendedName>
</protein>
<feature type="domain" description="J" evidence="2">
    <location>
        <begin position="94"/>
        <end position="159"/>
    </location>
</feature>
<dbReference type="PRINTS" id="PR00625">
    <property type="entry name" value="JDOMAIN"/>
</dbReference>
<dbReference type="PROSITE" id="PS50076">
    <property type="entry name" value="DNAJ_2"/>
    <property type="match status" value="1"/>
</dbReference>
<keyword evidence="4" id="KW-1185">Reference proteome</keyword>
<dbReference type="GO" id="GO:0008320">
    <property type="term" value="F:protein transmembrane transporter activity"/>
    <property type="evidence" value="ECO:0007669"/>
    <property type="project" value="TreeGrafter"/>
</dbReference>
<reference evidence="3 4" key="1">
    <citation type="journal article" date="2021" name="Sci. Rep.">
        <title>Genome sequencing of the multicellular alga Astrephomene provides insights into convergent evolution of germ-soma differentiation.</title>
        <authorList>
            <person name="Yamashita S."/>
            <person name="Yamamoto K."/>
            <person name="Matsuzaki R."/>
            <person name="Suzuki S."/>
            <person name="Yamaguchi H."/>
            <person name="Hirooka S."/>
            <person name="Minakuchi Y."/>
            <person name="Miyagishima S."/>
            <person name="Kawachi M."/>
            <person name="Toyoda A."/>
            <person name="Nozaki H."/>
        </authorList>
    </citation>
    <scope>NUCLEOTIDE SEQUENCE [LARGE SCALE GENOMIC DNA]</scope>
    <source>
        <strain evidence="3 4">NIES-4017</strain>
    </source>
</reference>
<dbReference type="Gene3D" id="1.10.287.110">
    <property type="entry name" value="DnaJ domain"/>
    <property type="match status" value="1"/>
</dbReference>
<feature type="transmembrane region" description="Helical" evidence="1">
    <location>
        <begin position="66"/>
        <end position="85"/>
    </location>
</feature>
<keyword evidence="1" id="KW-0472">Membrane</keyword>
<dbReference type="InterPro" id="IPR036869">
    <property type="entry name" value="J_dom_sf"/>
</dbReference>
<comment type="caution">
    <text evidence="3">The sequence shown here is derived from an EMBL/GenBank/DDBJ whole genome shotgun (WGS) entry which is preliminary data.</text>
</comment>
<dbReference type="SUPFAM" id="SSF158702">
    <property type="entry name" value="Sec63 N-terminal domain-like"/>
    <property type="match status" value="1"/>
</dbReference>
<dbReference type="GO" id="GO:0006620">
    <property type="term" value="P:post-translational protein targeting to endoplasmic reticulum membrane"/>
    <property type="evidence" value="ECO:0007669"/>
    <property type="project" value="TreeGrafter"/>
</dbReference>
<keyword evidence="1" id="KW-0812">Transmembrane</keyword>
<dbReference type="Proteomes" id="UP001054857">
    <property type="component" value="Unassembled WGS sequence"/>
</dbReference>
<feature type="non-terminal residue" evidence="3">
    <location>
        <position position="371"/>
    </location>
</feature>
<dbReference type="AlphaFoldDB" id="A0AAD3E2Q6"/>
<feature type="transmembrane region" description="Helical" evidence="1">
    <location>
        <begin position="6"/>
        <end position="29"/>
    </location>
</feature>
<feature type="transmembrane region" description="Helical" evidence="1">
    <location>
        <begin position="184"/>
        <end position="209"/>
    </location>
</feature>
<organism evidence="3 4">
    <name type="scientific">Astrephomene gubernaculifera</name>
    <dbReference type="NCBI Taxonomy" id="47775"/>
    <lineage>
        <taxon>Eukaryota</taxon>
        <taxon>Viridiplantae</taxon>
        <taxon>Chlorophyta</taxon>
        <taxon>core chlorophytes</taxon>
        <taxon>Chlorophyceae</taxon>
        <taxon>CS clade</taxon>
        <taxon>Chlamydomonadales</taxon>
        <taxon>Astrephomenaceae</taxon>
        <taxon>Astrephomene</taxon>
    </lineage>
</organism>
<evidence type="ECO:0000256" key="1">
    <source>
        <dbReference type="SAM" id="Phobius"/>
    </source>
</evidence>
<evidence type="ECO:0000313" key="3">
    <source>
        <dbReference type="EMBL" id="GFR50266.1"/>
    </source>
</evidence>
<dbReference type="PANTHER" id="PTHR24075:SF0">
    <property type="entry name" value="TRANSLOCATION PROTEIN SEC63 HOMOLOG"/>
    <property type="match status" value="1"/>
</dbReference>
<dbReference type="FunFam" id="1.10.287.110:FF:000038">
    <property type="entry name" value="DnaJ protein ERDJ2A"/>
    <property type="match status" value="1"/>
</dbReference>
<dbReference type="GO" id="GO:0003723">
    <property type="term" value="F:RNA binding"/>
    <property type="evidence" value="ECO:0007669"/>
    <property type="project" value="TreeGrafter"/>
</dbReference>
<gene>
    <name evidence="3" type="ORF">Agub_g12453</name>
</gene>
<dbReference type="GO" id="GO:0031207">
    <property type="term" value="C:Sec62/Sec63 complex"/>
    <property type="evidence" value="ECO:0007669"/>
    <property type="project" value="TreeGrafter"/>
</dbReference>
<dbReference type="Gene3D" id="1.10.3380.10">
    <property type="entry name" value="Sec63 N-terminal domain-like domain"/>
    <property type="match status" value="1"/>
</dbReference>
<proteinExistence type="predicted"/>
<keyword evidence="1" id="KW-1133">Transmembrane helix</keyword>
<dbReference type="PANTHER" id="PTHR24075">
    <property type="entry name" value="SEC63 DOMAIN-CONTAINING"/>
    <property type="match status" value="1"/>
</dbReference>
<dbReference type="Pfam" id="PF00226">
    <property type="entry name" value="DnaJ"/>
    <property type="match status" value="1"/>
</dbReference>
<sequence length="371" mass="41679">MVEHKGSTSLFAIFALSLYSLFLFPYTIYRISCGGSEETVVQPYLQGKQKKGGVSRVLRKLFNKGNLVLIALWLLWALLLWYVSITSKDLKPFDPFEILKIEPGATTAEIKKAYRSLSLQYHPDKNPDPRAHAYFAEYITKAYQALTDEVSRGNYEKYGHPDGPQAMDVGVALPTWLFTKDSKVAPLMLLGLVFCGILAPLGVASWYMLRSNRYTGPNGVMQDTMSLYYASKYNVKESQSLVRIPETLVFCMEFLTLPTPGEQGAGLEELRRVVLRNNPDLKDKKAFWVKRHPSVLKAHMLLLAHLDREHDSVPASLKADLNFVLTKTPLLLDEMIKIAVLPRPPLGHGWMTPAVAIVEMMQCVAQALSIS</sequence>
<name>A0AAD3E2Q6_9CHLO</name>
<dbReference type="InterPro" id="IPR001623">
    <property type="entry name" value="DnaJ_domain"/>
</dbReference>
<dbReference type="SMART" id="SM00271">
    <property type="entry name" value="DnaJ"/>
    <property type="match status" value="1"/>
</dbReference>
<evidence type="ECO:0000259" key="2">
    <source>
        <dbReference type="PROSITE" id="PS50076"/>
    </source>
</evidence>
<dbReference type="EMBL" id="BMAR01000036">
    <property type="protein sequence ID" value="GFR50266.1"/>
    <property type="molecule type" value="Genomic_DNA"/>
</dbReference>
<evidence type="ECO:0000313" key="4">
    <source>
        <dbReference type="Proteomes" id="UP001054857"/>
    </source>
</evidence>
<accession>A0AAD3E2Q6</accession>
<dbReference type="CDD" id="cd06257">
    <property type="entry name" value="DnaJ"/>
    <property type="match status" value="1"/>
</dbReference>